<dbReference type="EMBL" id="SMFM01000002">
    <property type="protein sequence ID" value="TDD77149.1"/>
    <property type="molecule type" value="Genomic_DNA"/>
</dbReference>
<dbReference type="Proteomes" id="UP000295278">
    <property type="component" value="Unassembled WGS sequence"/>
</dbReference>
<name>A0A4R5AYE4_9FLAO</name>
<sequence length="83" mass="9823">MIELDLEVLWLPEELIPQQEAGMEVPIKDCTTRIHTFYLIAAIRPHDEKGYCDVFSNGETYTVKESYESVKQKIRNQMNFKWN</sequence>
<gene>
    <name evidence="1" type="ORF">E0F89_05995</name>
</gene>
<evidence type="ECO:0000313" key="1">
    <source>
        <dbReference type="EMBL" id="TDD77149.1"/>
    </source>
</evidence>
<organism evidence="1 2">
    <name type="scientific">Flavobacterium caseinilyticum</name>
    <dbReference type="NCBI Taxonomy" id="2541732"/>
    <lineage>
        <taxon>Bacteria</taxon>
        <taxon>Pseudomonadati</taxon>
        <taxon>Bacteroidota</taxon>
        <taxon>Flavobacteriia</taxon>
        <taxon>Flavobacteriales</taxon>
        <taxon>Flavobacteriaceae</taxon>
        <taxon>Flavobacterium</taxon>
    </lineage>
</organism>
<proteinExistence type="predicted"/>
<keyword evidence="2" id="KW-1185">Reference proteome</keyword>
<accession>A0A4R5AYE4</accession>
<comment type="caution">
    <text evidence="1">The sequence shown here is derived from an EMBL/GenBank/DDBJ whole genome shotgun (WGS) entry which is preliminary data.</text>
</comment>
<dbReference type="AlphaFoldDB" id="A0A4R5AYE4"/>
<evidence type="ECO:0000313" key="2">
    <source>
        <dbReference type="Proteomes" id="UP000295278"/>
    </source>
</evidence>
<dbReference type="RefSeq" id="WP_131908945.1">
    <property type="nucleotide sequence ID" value="NZ_SMFM01000002.1"/>
</dbReference>
<reference evidence="1 2" key="1">
    <citation type="submission" date="2019-03" db="EMBL/GenBank/DDBJ databases">
        <title>Flavobacterium AT-3-2 sp. nov., isolated from arctic soil.</title>
        <authorList>
            <person name="Chaudhary D.K."/>
        </authorList>
    </citation>
    <scope>NUCLEOTIDE SEQUENCE [LARGE SCALE GENOMIC DNA]</scope>
    <source>
        <strain evidence="1 2">AT-3-2</strain>
    </source>
</reference>
<protein>
    <submittedName>
        <fullName evidence="1">Uncharacterized protein</fullName>
    </submittedName>
</protein>